<protein>
    <recommendedName>
        <fullName evidence="6">Secreted protein</fullName>
    </recommendedName>
</protein>
<evidence type="ECO:0000256" key="2">
    <source>
        <dbReference type="SAM" id="SignalP"/>
    </source>
</evidence>
<evidence type="ECO:0000256" key="1">
    <source>
        <dbReference type="SAM" id="Phobius"/>
    </source>
</evidence>
<dbReference type="Proteomes" id="UP000011715">
    <property type="component" value="Unassembled WGS sequence"/>
</dbReference>
<reference evidence="3" key="2">
    <citation type="submission" date="2010-05" db="EMBL/GenBank/DDBJ databases">
        <title>The Genome Sequence of Magnaporthe poae strain ATCC 64411.</title>
        <authorList>
            <consortium name="The Broad Institute Genome Sequencing Platform"/>
            <consortium name="Broad Institute Genome Sequencing Center for Infectious Disease"/>
            <person name="Ma L.-J."/>
            <person name="Dead R."/>
            <person name="Young S."/>
            <person name="Zeng Q."/>
            <person name="Koehrsen M."/>
            <person name="Alvarado L."/>
            <person name="Berlin A."/>
            <person name="Chapman S.B."/>
            <person name="Chen Z."/>
            <person name="Freedman E."/>
            <person name="Gellesch M."/>
            <person name="Goldberg J."/>
            <person name="Griggs A."/>
            <person name="Gujja S."/>
            <person name="Heilman E.R."/>
            <person name="Heiman D."/>
            <person name="Hepburn T."/>
            <person name="Howarth C."/>
            <person name="Jen D."/>
            <person name="Larson L."/>
            <person name="Mehta T."/>
            <person name="Neiman D."/>
            <person name="Pearson M."/>
            <person name="Roberts A."/>
            <person name="Saif S."/>
            <person name="Shea T."/>
            <person name="Shenoy N."/>
            <person name="Sisk P."/>
            <person name="Stolte C."/>
            <person name="Sykes S."/>
            <person name="Walk T."/>
            <person name="White J."/>
            <person name="Yandava C."/>
            <person name="Haas B."/>
            <person name="Nusbaum C."/>
            <person name="Birren B."/>
        </authorList>
    </citation>
    <scope>NUCLEOTIDE SEQUENCE</scope>
    <source>
        <strain evidence="3">ATCC 64411</strain>
    </source>
</reference>
<dbReference type="EMBL" id="ADBL01000577">
    <property type="status" value="NOT_ANNOTATED_CDS"/>
    <property type="molecule type" value="Genomic_DNA"/>
</dbReference>
<proteinExistence type="predicted"/>
<keyword evidence="5" id="KW-1185">Reference proteome</keyword>
<evidence type="ECO:0000313" key="4">
    <source>
        <dbReference type="EnsemblFungi" id="MAPG_02290T0"/>
    </source>
</evidence>
<dbReference type="EMBL" id="GL876967">
    <property type="protein sequence ID" value="KLU83225.1"/>
    <property type="molecule type" value="Genomic_DNA"/>
</dbReference>
<dbReference type="EnsemblFungi" id="MAPG_02290T0">
    <property type="protein sequence ID" value="MAPG_02290T0"/>
    <property type="gene ID" value="MAPG_02290"/>
</dbReference>
<reference evidence="4" key="4">
    <citation type="journal article" date="2015" name="G3 (Bethesda)">
        <title>Genome sequences of three phytopathogenic species of the Magnaporthaceae family of fungi.</title>
        <authorList>
            <person name="Okagaki L.H."/>
            <person name="Nunes C.C."/>
            <person name="Sailsbery J."/>
            <person name="Clay B."/>
            <person name="Brown D."/>
            <person name="John T."/>
            <person name="Oh Y."/>
            <person name="Young N."/>
            <person name="Fitzgerald M."/>
            <person name="Haas B.J."/>
            <person name="Zeng Q."/>
            <person name="Young S."/>
            <person name="Adiconis X."/>
            <person name="Fan L."/>
            <person name="Levin J.Z."/>
            <person name="Mitchell T.K."/>
            <person name="Okubara P.A."/>
            <person name="Farman M.L."/>
            <person name="Kohn L.M."/>
            <person name="Birren B."/>
            <person name="Ma L.-J."/>
            <person name="Dean R.A."/>
        </authorList>
    </citation>
    <scope>NUCLEOTIDE SEQUENCE</scope>
    <source>
        <strain evidence="4">ATCC 64411 / 73-15</strain>
    </source>
</reference>
<reference evidence="4" key="5">
    <citation type="submission" date="2015-06" db="UniProtKB">
        <authorList>
            <consortium name="EnsemblFungi"/>
        </authorList>
    </citation>
    <scope>IDENTIFICATION</scope>
    <source>
        <strain evidence="4">ATCC 64411</strain>
    </source>
</reference>
<evidence type="ECO:0000313" key="5">
    <source>
        <dbReference type="Proteomes" id="UP000011715"/>
    </source>
</evidence>
<feature type="transmembrane region" description="Helical" evidence="1">
    <location>
        <begin position="69"/>
        <end position="88"/>
    </location>
</feature>
<evidence type="ECO:0008006" key="6">
    <source>
        <dbReference type="Google" id="ProtNLM"/>
    </source>
</evidence>
<accession>A0A0C4DQZ1</accession>
<feature type="signal peptide" evidence="2">
    <location>
        <begin position="1"/>
        <end position="34"/>
    </location>
</feature>
<keyword evidence="1" id="KW-1133">Transmembrane helix</keyword>
<reference evidence="5" key="1">
    <citation type="submission" date="2010-05" db="EMBL/GenBank/DDBJ databases">
        <title>The genome sequence of Magnaporthe poae strain ATCC 64411.</title>
        <authorList>
            <person name="Ma L.-J."/>
            <person name="Dead R."/>
            <person name="Young S."/>
            <person name="Zeng Q."/>
            <person name="Koehrsen M."/>
            <person name="Alvarado L."/>
            <person name="Berlin A."/>
            <person name="Chapman S.B."/>
            <person name="Chen Z."/>
            <person name="Freedman E."/>
            <person name="Gellesch M."/>
            <person name="Goldberg J."/>
            <person name="Griggs A."/>
            <person name="Gujja S."/>
            <person name="Heilman E.R."/>
            <person name="Heiman D."/>
            <person name="Hepburn T."/>
            <person name="Howarth C."/>
            <person name="Jen D."/>
            <person name="Larson L."/>
            <person name="Mehta T."/>
            <person name="Neiman D."/>
            <person name="Pearson M."/>
            <person name="Roberts A."/>
            <person name="Saif S."/>
            <person name="Shea T."/>
            <person name="Shenoy N."/>
            <person name="Sisk P."/>
            <person name="Stolte C."/>
            <person name="Sykes S."/>
            <person name="Walk T."/>
            <person name="White J."/>
            <person name="Yandava C."/>
            <person name="Haas B."/>
            <person name="Nusbaum C."/>
            <person name="Birren B."/>
        </authorList>
    </citation>
    <scope>NUCLEOTIDE SEQUENCE [LARGE SCALE GENOMIC DNA]</scope>
    <source>
        <strain evidence="5">ATCC 64411 / 73-15</strain>
    </source>
</reference>
<evidence type="ECO:0000313" key="3">
    <source>
        <dbReference type="EMBL" id="KLU83225.1"/>
    </source>
</evidence>
<gene>
    <name evidence="3" type="ORF">MAPG_02290</name>
</gene>
<reference evidence="3" key="3">
    <citation type="submission" date="2011-03" db="EMBL/GenBank/DDBJ databases">
        <title>Annotation of Magnaporthe poae ATCC 64411.</title>
        <authorList>
            <person name="Ma L.-J."/>
            <person name="Dead R."/>
            <person name="Young S.K."/>
            <person name="Zeng Q."/>
            <person name="Gargeya S."/>
            <person name="Fitzgerald M."/>
            <person name="Haas B."/>
            <person name="Abouelleil A."/>
            <person name="Alvarado L."/>
            <person name="Arachchi H.M."/>
            <person name="Berlin A."/>
            <person name="Brown A."/>
            <person name="Chapman S.B."/>
            <person name="Chen Z."/>
            <person name="Dunbar C."/>
            <person name="Freedman E."/>
            <person name="Gearin G."/>
            <person name="Gellesch M."/>
            <person name="Goldberg J."/>
            <person name="Griggs A."/>
            <person name="Gujja S."/>
            <person name="Heiman D."/>
            <person name="Howarth C."/>
            <person name="Larson L."/>
            <person name="Lui A."/>
            <person name="MacDonald P.J.P."/>
            <person name="Mehta T."/>
            <person name="Montmayeur A."/>
            <person name="Murphy C."/>
            <person name="Neiman D."/>
            <person name="Pearson M."/>
            <person name="Priest M."/>
            <person name="Roberts A."/>
            <person name="Saif S."/>
            <person name="Shea T."/>
            <person name="Shenoy N."/>
            <person name="Sisk P."/>
            <person name="Stolte C."/>
            <person name="Sykes S."/>
            <person name="Yandava C."/>
            <person name="Wortman J."/>
            <person name="Nusbaum C."/>
            <person name="Birren B."/>
        </authorList>
    </citation>
    <scope>NUCLEOTIDE SEQUENCE</scope>
    <source>
        <strain evidence="3">ATCC 64411</strain>
    </source>
</reference>
<organism evidence="4 5">
    <name type="scientific">Magnaporthiopsis poae (strain ATCC 64411 / 73-15)</name>
    <name type="common">Kentucky bluegrass fungus</name>
    <name type="synonym">Magnaporthe poae</name>
    <dbReference type="NCBI Taxonomy" id="644358"/>
    <lineage>
        <taxon>Eukaryota</taxon>
        <taxon>Fungi</taxon>
        <taxon>Dikarya</taxon>
        <taxon>Ascomycota</taxon>
        <taxon>Pezizomycotina</taxon>
        <taxon>Sordariomycetes</taxon>
        <taxon>Sordariomycetidae</taxon>
        <taxon>Magnaporthales</taxon>
        <taxon>Magnaporthaceae</taxon>
        <taxon>Magnaporthiopsis</taxon>
    </lineage>
</organism>
<sequence length="226" mass="24281">MHGLFIRQTRQPTCFVSKFLVLLGTVCRVCVVPASPAAVCPLACVVTFVRTSPKSSAQTSDEPMNDLSPSLVCLIFLSGSLFAGRTVSKSRKKKKKKKKEIPISCRSRSCTPMCLSYPMAVHPAAAPCNPGSAAPVPISSLLQLTAFSMPKTRDGCCRAARQMCHAATSSFSSRLGYDSHWSICSPSSAFTHIRIMADRPVKGLATSVLCLSLPCARKRTHSETVA</sequence>
<feature type="transmembrane region" description="Helical" evidence="1">
    <location>
        <begin position="20"/>
        <end position="49"/>
    </location>
</feature>
<keyword evidence="2" id="KW-0732">Signal</keyword>
<name>A0A0C4DQZ1_MAGP6</name>
<feature type="chain" id="PRO_5009385240" description="Secreted protein" evidence="2">
    <location>
        <begin position="35"/>
        <end position="226"/>
    </location>
</feature>
<keyword evidence="1" id="KW-0812">Transmembrane</keyword>
<keyword evidence="1" id="KW-0472">Membrane</keyword>
<dbReference type="AlphaFoldDB" id="A0A0C4DQZ1"/>
<dbReference type="VEuPathDB" id="FungiDB:MAPG_02290"/>